<sequence length="195" mass="22270">MFKKLKYNLLGVFIFTIIATLSCCDGRAKLNKNPKQILADKGMLTSFSERINYMPESPSETITDTILHTGYKVYIKTYSDMNSNVIKAALIDNINIKTFYRNALADVSVKRNDKTIFNQTISKAFITENIETTPEALQSYILKSIWIDDNHISSKESVIFNILFNKAEDTTKYKSFLLTISKEGDYKITETTTKI</sequence>
<proteinExistence type="predicted"/>
<dbReference type="Proteomes" id="UP001589605">
    <property type="component" value="Unassembled WGS sequence"/>
</dbReference>
<reference evidence="1 2" key="1">
    <citation type="submission" date="2024-09" db="EMBL/GenBank/DDBJ databases">
        <authorList>
            <person name="Sun Q."/>
            <person name="Mori K."/>
        </authorList>
    </citation>
    <scope>NUCLEOTIDE SEQUENCE [LARGE SCALE GENOMIC DNA]</scope>
    <source>
        <strain evidence="1 2">CECT 8286</strain>
    </source>
</reference>
<dbReference type="RefSeq" id="WP_382383010.1">
    <property type="nucleotide sequence ID" value="NZ_JBHMEZ010000012.1"/>
</dbReference>
<protein>
    <recommendedName>
        <fullName evidence="3">DUF4878 domain-containing protein</fullName>
    </recommendedName>
</protein>
<dbReference type="PROSITE" id="PS51257">
    <property type="entry name" value="PROKAR_LIPOPROTEIN"/>
    <property type="match status" value="1"/>
</dbReference>
<evidence type="ECO:0000313" key="2">
    <source>
        <dbReference type="Proteomes" id="UP001589605"/>
    </source>
</evidence>
<evidence type="ECO:0000313" key="1">
    <source>
        <dbReference type="EMBL" id="MFB9053750.1"/>
    </source>
</evidence>
<evidence type="ECO:0008006" key="3">
    <source>
        <dbReference type="Google" id="ProtNLM"/>
    </source>
</evidence>
<comment type="caution">
    <text evidence="1">The sequence shown here is derived from an EMBL/GenBank/DDBJ whole genome shotgun (WGS) entry which is preliminary data.</text>
</comment>
<gene>
    <name evidence="1" type="ORF">ACFFVB_11750</name>
</gene>
<organism evidence="1 2">
    <name type="scientific">Formosa undariae</name>
    <dbReference type="NCBI Taxonomy" id="1325436"/>
    <lineage>
        <taxon>Bacteria</taxon>
        <taxon>Pseudomonadati</taxon>
        <taxon>Bacteroidota</taxon>
        <taxon>Flavobacteriia</taxon>
        <taxon>Flavobacteriales</taxon>
        <taxon>Flavobacteriaceae</taxon>
        <taxon>Formosa</taxon>
    </lineage>
</organism>
<name>A0ABV5F2W7_9FLAO</name>
<accession>A0ABV5F2W7</accession>
<keyword evidence="2" id="KW-1185">Reference proteome</keyword>
<dbReference type="EMBL" id="JBHMEZ010000012">
    <property type="protein sequence ID" value="MFB9053750.1"/>
    <property type="molecule type" value="Genomic_DNA"/>
</dbReference>
<dbReference type="Gene3D" id="2.40.128.510">
    <property type="entry name" value="Protein of unknown function DUF4738"/>
    <property type="match status" value="1"/>
</dbReference>